<feature type="transmembrane region" description="Helical" evidence="7">
    <location>
        <begin position="434"/>
        <end position="454"/>
    </location>
</feature>
<dbReference type="GeneID" id="30033609"/>
<evidence type="ECO:0000256" key="5">
    <source>
        <dbReference type="ARBA" id="ARBA00023136"/>
    </source>
</evidence>
<feature type="compositionally biased region" description="Polar residues" evidence="6">
    <location>
        <begin position="1"/>
        <end position="13"/>
    </location>
</feature>
<feature type="transmembrane region" description="Helical" evidence="7">
    <location>
        <begin position="41"/>
        <end position="62"/>
    </location>
</feature>
<dbReference type="InterPro" id="IPR036259">
    <property type="entry name" value="MFS_trans_sf"/>
</dbReference>
<dbReference type="InterPro" id="IPR011701">
    <property type="entry name" value="MFS"/>
</dbReference>
<dbReference type="Proteomes" id="UP000189580">
    <property type="component" value="Chromosome a"/>
</dbReference>
<organism evidence="9 10">
    <name type="scientific">Sugiyamaella lignohabitans</name>
    <dbReference type="NCBI Taxonomy" id="796027"/>
    <lineage>
        <taxon>Eukaryota</taxon>
        <taxon>Fungi</taxon>
        <taxon>Dikarya</taxon>
        <taxon>Ascomycota</taxon>
        <taxon>Saccharomycotina</taxon>
        <taxon>Dipodascomycetes</taxon>
        <taxon>Dipodascales</taxon>
        <taxon>Trichomonascaceae</taxon>
        <taxon>Sugiyamaella</taxon>
    </lineage>
</organism>
<feature type="transmembrane region" description="Helical" evidence="7">
    <location>
        <begin position="398"/>
        <end position="422"/>
    </location>
</feature>
<dbReference type="GO" id="GO:0022857">
    <property type="term" value="F:transmembrane transporter activity"/>
    <property type="evidence" value="ECO:0007669"/>
    <property type="project" value="InterPro"/>
</dbReference>
<feature type="transmembrane region" description="Helical" evidence="7">
    <location>
        <begin position="170"/>
        <end position="194"/>
    </location>
</feature>
<dbReference type="PANTHER" id="PTHR42718">
    <property type="entry name" value="MAJOR FACILITATOR SUPERFAMILY MULTIDRUG TRANSPORTER MFSC"/>
    <property type="match status" value="1"/>
</dbReference>
<dbReference type="PANTHER" id="PTHR42718:SF9">
    <property type="entry name" value="MAJOR FACILITATOR SUPERFAMILY MULTIDRUG TRANSPORTER MFSC"/>
    <property type="match status" value="1"/>
</dbReference>
<keyword evidence="2" id="KW-0813">Transport</keyword>
<dbReference type="PROSITE" id="PS50850">
    <property type="entry name" value="MFS"/>
    <property type="match status" value="1"/>
</dbReference>
<feature type="transmembrane region" description="Helical" evidence="7">
    <location>
        <begin position="266"/>
        <end position="287"/>
    </location>
</feature>
<keyword evidence="5 7" id="KW-0472">Membrane</keyword>
<feature type="transmembrane region" description="Helical" evidence="7">
    <location>
        <begin position="308"/>
        <end position="328"/>
    </location>
</feature>
<keyword evidence="10" id="KW-1185">Reference proteome</keyword>
<feature type="transmembrane region" description="Helical" evidence="7">
    <location>
        <begin position="234"/>
        <end position="254"/>
    </location>
</feature>
<evidence type="ECO:0000256" key="6">
    <source>
        <dbReference type="SAM" id="MobiDB-lite"/>
    </source>
</evidence>
<feature type="transmembrane region" description="Helical" evidence="7">
    <location>
        <begin position="142"/>
        <end position="163"/>
    </location>
</feature>
<dbReference type="EMBL" id="CP014501">
    <property type="protein sequence ID" value="ANB13477.1"/>
    <property type="molecule type" value="Genomic_DNA"/>
</dbReference>
<evidence type="ECO:0000313" key="9">
    <source>
        <dbReference type="EMBL" id="ANB13477.1"/>
    </source>
</evidence>
<proteinExistence type="predicted"/>
<dbReference type="Pfam" id="PF07690">
    <property type="entry name" value="MFS_1"/>
    <property type="match status" value="1"/>
</dbReference>
<dbReference type="OrthoDB" id="440755at2759"/>
<evidence type="ECO:0000256" key="4">
    <source>
        <dbReference type="ARBA" id="ARBA00022989"/>
    </source>
</evidence>
<gene>
    <name evidence="9" type="primary">AMF1</name>
    <name evidence="9" type="ORF">AWJ20_1770</name>
</gene>
<evidence type="ECO:0000259" key="8">
    <source>
        <dbReference type="PROSITE" id="PS50850"/>
    </source>
</evidence>
<dbReference type="AlphaFoldDB" id="A0A161HKG2"/>
<keyword evidence="4 7" id="KW-1133">Transmembrane helix</keyword>
<evidence type="ECO:0000256" key="2">
    <source>
        <dbReference type="ARBA" id="ARBA00022448"/>
    </source>
</evidence>
<dbReference type="KEGG" id="slb:AWJ20_1770"/>
<feature type="region of interest" description="Disordered" evidence="6">
    <location>
        <begin position="1"/>
        <end position="20"/>
    </location>
</feature>
<dbReference type="GO" id="GO:0016020">
    <property type="term" value="C:membrane"/>
    <property type="evidence" value="ECO:0007669"/>
    <property type="project" value="UniProtKB-SubCell"/>
</dbReference>
<feature type="transmembrane region" description="Helical" evidence="7">
    <location>
        <begin position="112"/>
        <end position="136"/>
    </location>
</feature>
<protein>
    <submittedName>
        <fullName evidence="9">Amf1p</fullName>
    </submittedName>
</protein>
<evidence type="ECO:0000256" key="1">
    <source>
        <dbReference type="ARBA" id="ARBA00004141"/>
    </source>
</evidence>
<evidence type="ECO:0000256" key="3">
    <source>
        <dbReference type="ARBA" id="ARBA00022692"/>
    </source>
</evidence>
<feature type="domain" description="Major facilitator superfamily (MFS) profile" evidence="8">
    <location>
        <begin position="47"/>
        <end position="493"/>
    </location>
</feature>
<comment type="subcellular location">
    <subcellularLocation>
        <location evidence="1">Membrane</location>
        <topology evidence="1">Multi-pass membrane protein</topology>
    </subcellularLocation>
</comment>
<accession>A0A161HKG2</accession>
<feature type="transmembrane region" description="Helical" evidence="7">
    <location>
        <begin position="348"/>
        <end position="366"/>
    </location>
</feature>
<feature type="transmembrane region" description="Helical" evidence="7">
    <location>
        <begin position="82"/>
        <end position="100"/>
    </location>
</feature>
<keyword evidence="3 7" id="KW-0812">Transmembrane</keyword>
<evidence type="ECO:0000313" key="10">
    <source>
        <dbReference type="Proteomes" id="UP000189580"/>
    </source>
</evidence>
<feature type="transmembrane region" description="Helical" evidence="7">
    <location>
        <begin position="469"/>
        <end position="489"/>
    </location>
</feature>
<dbReference type="Gene3D" id="1.20.1250.20">
    <property type="entry name" value="MFS general substrate transporter like domains"/>
    <property type="match status" value="1"/>
</dbReference>
<dbReference type="RefSeq" id="XP_018735954.1">
    <property type="nucleotide sequence ID" value="XM_018878675.1"/>
</dbReference>
<feature type="transmembrane region" description="Helical" evidence="7">
    <location>
        <begin position="373"/>
        <end position="392"/>
    </location>
</feature>
<dbReference type="SUPFAM" id="SSF103473">
    <property type="entry name" value="MFS general substrate transporter"/>
    <property type="match status" value="1"/>
</dbReference>
<name>A0A161HKG2_9ASCO</name>
<dbReference type="Gene3D" id="1.20.1720.10">
    <property type="entry name" value="Multidrug resistance protein D"/>
    <property type="match status" value="1"/>
</dbReference>
<sequence>MTQESASQKQPDSPMSGLDTPPEAIIALPLESLKTINKIRIFLRPFSLIVFSGAQILDILNVTGLMFSTRTIAETYGVSIDTASWVISAYSLTYGSFILMGGRLADYVGHRLVFTVGMTLVALCCLVGAVSHNIYVLFVFRALQGVGAALTIPTSFALVAHTFTGRTQAIAFAIVGSCAAMGGIVGVLVGGGFAGTSIGYHGLLYLSFGLSCFFLFMPFFSVEETPTNKEKLNKLDWVGSIIIVCGVILVVFGFTSAPGRWKSARVIAPIIIGVLLIAFFAYYETFLAEKLFNFEPLLPRYAWSFQNLAVVFAMSPLVFANLFVVLFAGSNEMTGLMGLSPMHSAVNFISLGVSFIIACVIGGASYGKIPSKILLVAGPLLNIIAAALMAHIDNHSYWRFLFPATIFISFGCGFFMATFINVVSNSAPLDHQGLVNGICQTGGQLGVAISLAIATSEMGDGLKASSFQATYYTLLAYSALAFLIGIIFIKSDHPNVGQQAEAKLVDEEVLDEKNLPETTNEVASV</sequence>
<feature type="transmembrane region" description="Helical" evidence="7">
    <location>
        <begin position="200"/>
        <end position="222"/>
    </location>
</feature>
<dbReference type="InterPro" id="IPR020846">
    <property type="entry name" value="MFS_dom"/>
</dbReference>
<reference evidence="9 10" key="1">
    <citation type="submission" date="2016-02" db="EMBL/GenBank/DDBJ databases">
        <title>Complete genome sequence and transcriptome regulation of the pentose utilising yeast Sugiyamaella lignohabitans.</title>
        <authorList>
            <person name="Bellasio M."/>
            <person name="Peymann A."/>
            <person name="Valli M."/>
            <person name="Sipitzky M."/>
            <person name="Graf A."/>
            <person name="Sauer M."/>
            <person name="Marx H."/>
            <person name="Mattanovich D."/>
        </authorList>
    </citation>
    <scope>NUCLEOTIDE SEQUENCE [LARGE SCALE GENOMIC DNA]</scope>
    <source>
        <strain evidence="9 10">CBS 10342</strain>
    </source>
</reference>
<evidence type="ECO:0000256" key="7">
    <source>
        <dbReference type="SAM" id="Phobius"/>
    </source>
</evidence>